<keyword evidence="6" id="KW-1185">Reference proteome</keyword>
<dbReference type="PANTHER" id="PTHR47816">
    <property type="entry name" value="RIBOSOMAL RNA SMALL SUBUNIT METHYLTRANSFERASE C"/>
    <property type="match status" value="1"/>
</dbReference>
<dbReference type="Gene3D" id="3.40.50.150">
    <property type="entry name" value="Vaccinia Virus protein VP39"/>
    <property type="match status" value="1"/>
</dbReference>
<dbReference type="Pfam" id="PF05175">
    <property type="entry name" value="MTS"/>
    <property type="match status" value="1"/>
</dbReference>
<dbReference type="CDD" id="cd02440">
    <property type="entry name" value="AdoMet_MTases"/>
    <property type="match status" value="1"/>
</dbReference>
<dbReference type="STRING" id="573413.Spirs_3667"/>
<name>E1R7P8_SEDSS</name>
<evidence type="ECO:0000256" key="3">
    <source>
        <dbReference type="ARBA" id="ARBA00022691"/>
    </source>
</evidence>
<dbReference type="GO" id="GO:0008757">
    <property type="term" value="F:S-adenosylmethionine-dependent methyltransferase activity"/>
    <property type="evidence" value="ECO:0007669"/>
    <property type="project" value="InterPro"/>
</dbReference>
<dbReference type="InterPro" id="IPR046977">
    <property type="entry name" value="RsmC/RlmG"/>
</dbReference>
<dbReference type="GO" id="GO:0032259">
    <property type="term" value="P:methylation"/>
    <property type="evidence" value="ECO:0007669"/>
    <property type="project" value="UniProtKB-KW"/>
</dbReference>
<dbReference type="PANTHER" id="PTHR47816:SF4">
    <property type="entry name" value="RIBOSOMAL RNA SMALL SUBUNIT METHYLTRANSFERASE C"/>
    <property type="match status" value="1"/>
</dbReference>
<reference evidence="5 6" key="1">
    <citation type="journal article" date="2010" name="Stand. Genomic Sci.">
        <title>Complete genome sequence of Spirochaeta smaragdinae type strain (SEBR 4228).</title>
        <authorList>
            <person name="Mavromatis K."/>
            <person name="Yasawong M."/>
            <person name="Chertkov O."/>
            <person name="Lapidus A."/>
            <person name="Lucas S."/>
            <person name="Nolan M."/>
            <person name="Del Rio T.G."/>
            <person name="Tice H."/>
            <person name="Cheng J.F."/>
            <person name="Pitluck S."/>
            <person name="Liolios K."/>
            <person name="Ivanova N."/>
            <person name="Tapia R."/>
            <person name="Han C."/>
            <person name="Bruce D."/>
            <person name="Goodwin L."/>
            <person name="Pati A."/>
            <person name="Chen A."/>
            <person name="Palaniappan K."/>
            <person name="Land M."/>
            <person name="Hauser L."/>
            <person name="Chang Y.J."/>
            <person name="Jeffries C.D."/>
            <person name="Detter J.C."/>
            <person name="Rohde M."/>
            <person name="Brambilla E."/>
            <person name="Spring S."/>
            <person name="Goker M."/>
            <person name="Sikorski J."/>
            <person name="Woyke T."/>
            <person name="Bristow J."/>
            <person name="Eisen J.A."/>
            <person name="Markowitz V."/>
            <person name="Hugenholtz P."/>
            <person name="Klenk H.P."/>
            <person name="Kyrpides N.C."/>
        </authorList>
    </citation>
    <scope>NUCLEOTIDE SEQUENCE [LARGE SCALE GENOMIC DNA]</scope>
    <source>
        <strain evidence="6">DSM 11293 / JCM 15392 / SEBR 4228</strain>
    </source>
</reference>
<dbReference type="HOGENOM" id="CLU_739517_0_0_12"/>
<dbReference type="InterPro" id="IPR007848">
    <property type="entry name" value="Small_mtfrase_dom"/>
</dbReference>
<evidence type="ECO:0000256" key="1">
    <source>
        <dbReference type="ARBA" id="ARBA00022603"/>
    </source>
</evidence>
<protein>
    <submittedName>
        <fullName evidence="5">Methyltransferase small</fullName>
    </submittedName>
</protein>
<sequence>MSNGSTSNLLRFYSHKEVAFRYNGCGLSFFLSHGLFSSYAIDAGTSLLLKLIAQHKIAEGKRSLIDIGCGAGVIGLSIKKRHPEINATLQDRDALAVAFSQAAARRNGLLPDGAEESPDLRFAGALAFEGQEGRTFDLIVSNWPAKAGIPVLKEFFFLAAASLEKKGDLAMVVVRPLKEQALAFALEAGWEVQASETTANHCAFLASLSGEAQKQHSPTFSLSPYLRGIFKGKGYQMESVYGLPGFDTLAFHHMLFASELAKVVECLAPEQGTTLIRNPGQGHIPLILAAEVNKQERKLPLPIRLASRDRLQLLISSRNLQKAGIPHIIEHDASPILDTANEETKASLAIMDIDYVPGSDICKETWLWADQQLLPTGRVLFLGKSALIGRIADGAQGFSLIHTKKYKGYRLLLFSKN</sequence>
<keyword evidence="1 5" id="KW-0489">Methyltransferase</keyword>
<dbReference type="InterPro" id="IPR029063">
    <property type="entry name" value="SAM-dependent_MTases_sf"/>
</dbReference>
<organism evidence="5 6">
    <name type="scientific">Sediminispirochaeta smaragdinae (strain DSM 11293 / JCM 15392 / SEBR 4228)</name>
    <name type="common">Spirochaeta smaragdinae</name>
    <dbReference type="NCBI Taxonomy" id="573413"/>
    <lineage>
        <taxon>Bacteria</taxon>
        <taxon>Pseudomonadati</taxon>
        <taxon>Spirochaetota</taxon>
        <taxon>Spirochaetia</taxon>
        <taxon>Spirochaetales</taxon>
        <taxon>Spirochaetaceae</taxon>
        <taxon>Sediminispirochaeta</taxon>
    </lineage>
</organism>
<evidence type="ECO:0000256" key="2">
    <source>
        <dbReference type="ARBA" id="ARBA00022679"/>
    </source>
</evidence>
<keyword evidence="3" id="KW-0949">S-adenosyl-L-methionine</keyword>
<feature type="domain" description="Methyltransferase small" evidence="4">
    <location>
        <begin position="29"/>
        <end position="182"/>
    </location>
</feature>
<dbReference type="EMBL" id="CP002116">
    <property type="protein sequence ID" value="ADK82753.1"/>
    <property type="molecule type" value="Genomic_DNA"/>
</dbReference>
<evidence type="ECO:0000313" key="5">
    <source>
        <dbReference type="EMBL" id="ADK82753.1"/>
    </source>
</evidence>
<dbReference type="SUPFAM" id="SSF53335">
    <property type="entry name" value="S-adenosyl-L-methionine-dependent methyltransferases"/>
    <property type="match status" value="1"/>
</dbReference>
<proteinExistence type="predicted"/>
<dbReference type="eggNOG" id="COG2813">
    <property type="taxonomic scope" value="Bacteria"/>
</dbReference>
<keyword evidence="2" id="KW-0808">Transferase</keyword>
<evidence type="ECO:0000313" key="6">
    <source>
        <dbReference type="Proteomes" id="UP000002318"/>
    </source>
</evidence>
<dbReference type="Proteomes" id="UP000002318">
    <property type="component" value="Chromosome"/>
</dbReference>
<dbReference type="OrthoDB" id="29650at2"/>
<dbReference type="RefSeq" id="WP_013256212.1">
    <property type="nucleotide sequence ID" value="NC_014364.1"/>
</dbReference>
<evidence type="ECO:0000259" key="4">
    <source>
        <dbReference type="Pfam" id="PF05175"/>
    </source>
</evidence>
<gene>
    <name evidence="5" type="ordered locus">Spirs_3667</name>
</gene>
<accession>E1R7P8</accession>
<dbReference type="KEGG" id="ssm:Spirs_3667"/>
<dbReference type="AlphaFoldDB" id="E1R7P8"/>